<dbReference type="SUPFAM" id="SSF48403">
    <property type="entry name" value="Ankyrin repeat"/>
    <property type="match status" value="1"/>
</dbReference>
<dbReference type="GeneID" id="92092473"/>
<comment type="caution">
    <text evidence="4">The sequence shown here is derived from an EMBL/GenBank/DDBJ whole genome shotgun (WGS) entry which is preliminary data.</text>
</comment>
<evidence type="ECO:0000256" key="2">
    <source>
        <dbReference type="ARBA" id="ARBA00023043"/>
    </source>
</evidence>
<dbReference type="InterPro" id="IPR002110">
    <property type="entry name" value="Ankyrin_rpt"/>
</dbReference>
<keyword evidence="1" id="KW-0677">Repeat</keyword>
<dbReference type="PROSITE" id="PS50297">
    <property type="entry name" value="ANK_REP_REGION"/>
    <property type="match status" value="1"/>
</dbReference>
<feature type="repeat" description="ANK" evidence="3">
    <location>
        <begin position="233"/>
        <end position="265"/>
    </location>
</feature>
<name>A0ABR1URU3_9PEZI</name>
<dbReference type="PANTHER" id="PTHR24198:SF165">
    <property type="entry name" value="ANKYRIN REPEAT-CONTAINING PROTEIN-RELATED"/>
    <property type="match status" value="1"/>
</dbReference>
<accession>A0ABR1URU3</accession>
<evidence type="ECO:0000313" key="5">
    <source>
        <dbReference type="Proteomes" id="UP001480595"/>
    </source>
</evidence>
<evidence type="ECO:0008006" key="6">
    <source>
        <dbReference type="Google" id="ProtNLM"/>
    </source>
</evidence>
<sequence>MGKSRKLKNDEPDFERYTAALGCLSGPLEMVGLLAPTSDLEAIDINGHTALFHAVEAQQAGLEILELLLFRGAKHTHVDKNKRTALRYAAELKKPDVAKALMKFNSLLLWDVIRDYAPGDKDGGKVNLQAALTLIDYGADINGSLGNDTLMHLAARKGCTVILERFQSIPAIRSICLIDENNDITTLQRSQSIRQLGDEYNTPLHEATKYGWIDTVQYILESMGGDIDVTGHYGWTPLHTAAAYGQTDIAALLLSKGASTEALSDIGFNPAYLACRGGNDETAAVILGAMIQARIFAVDNISDDTLIRVASVHGCSRAVRHILEVAQATDRIRTVVAELDQGCSLAFDAIKNQYEETSMALLEMAQASRAWTNGATMPIILLFSMASPMSCATFYLATKRRRLEQLQQNTQAWGLSSLYFCARKIQNESVTKTPMAGRFCTGRLGVPSVSLEIVEWLTPEDSRMIKSAPLELSQPICNEDAKQICNTMKSRIMDIYSGGETLEKSGFSMLRCLYDYGPREIMSAVASTHERRGRLKIRWIRLPANNLGIDAFGDPRWNNCIILTNFTEGLVEDSFSDVHVRGTLSRDASVGREASRQSSDRNMFEHYSRERKDNVHIPLTLDQSYYHAVGDTDDRNTDQVIFRHQARTTGLTNEKRFICMTPYSGPRESIDLRKEITEHVTQRKEGQNRITSVYAMVALAVAAAVRKTFEWEIGDGRERLLPQFGSAVATAANTGVKLFNEFTDSLAAPDRTPGGDGMNTRLEVELLREIKDIEDELQLIMGVFRTQSELLNRTFDFLEGEFASQRDPKSRHIMEFVNSYEHPMRSQFKYLEKLIRESKMVHDNVNHLDLKQKDANLSEAIWARKASESATSQGRIIMVFTTVTIIFVSTFKHNSLILLVNYD</sequence>
<protein>
    <recommendedName>
        <fullName evidence="6">Ankyrin repeat protein</fullName>
    </recommendedName>
</protein>
<dbReference type="Proteomes" id="UP001480595">
    <property type="component" value="Unassembled WGS sequence"/>
</dbReference>
<dbReference type="InterPro" id="IPR036770">
    <property type="entry name" value="Ankyrin_rpt-contain_sf"/>
</dbReference>
<organism evidence="4 5">
    <name type="scientific">Apiospora phragmitis</name>
    <dbReference type="NCBI Taxonomy" id="2905665"/>
    <lineage>
        <taxon>Eukaryota</taxon>
        <taxon>Fungi</taxon>
        <taxon>Dikarya</taxon>
        <taxon>Ascomycota</taxon>
        <taxon>Pezizomycotina</taxon>
        <taxon>Sordariomycetes</taxon>
        <taxon>Xylariomycetidae</taxon>
        <taxon>Amphisphaeriales</taxon>
        <taxon>Apiosporaceae</taxon>
        <taxon>Apiospora</taxon>
    </lineage>
</organism>
<reference evidence="4 5" key="1">
    <citation type="submission" date="2023-01" db="EMBL/GenBank/DDBJ databases">
        <title>Analysis of 21 Apiospora genomes using comparative genomics revels a genus with tremendous synthesis potential of carbohydrate active enzymes and secondary metabolites.</title>
        <authorList>
            <person name="Sorensen T."/>
        </authorList>
    </citation>
    <scope>NUCLEOTIDE SEQUENCE [LARGE SCALE GENOMIC DNA]</scope>
    <source>
        <strain evidence="4 5">CBS 135458</strain>
    </source>
</reference>
<keyword evidence="5" id="KW-1185">Reference proteome</keyword>
<dbReference type="Gene3D" id="1.25.40.20">
    <property type="entry name" value="Ankyrin repeat-containing domain"/>
    <property type="match status" value="2"/>
</dbReference>
<dbReference type="PROSITE" id="PS50088">
    <property type="entry name" value="ANK_REPEAT"/>
    <property type="match status" value="2"/>
</dbReference>
<gene>
    <name evidence="4" type="ORF">PG994_008001</name>
</gene>
<feature type="repeat" description="ANK" evidence="3">
    <location>
        <begin position="199"/>
        <end position="232"/>
    </location>
</feature>
<proteinExistence type="predicted"/>
<evidence type="ECO:0000313" key="4">
    <source>
        <dbReference type="EMBL" id="KAK8061635.1"/>
    </source>
</evidence>
<dbReference type="SMART" id="SM00248">
    <property type="entry name" value="ANK"/>
    <property type="match status" value="6"/>
</dbReference>
<evidence type="ECO:0000256" key="1">
    <source>
        <dbReference type="ARBA" id="ARBA00022737"/>
    </source>
</evidence>
<evidence type="ECO:0000256" key="3">
    <source>
        <dbReference type="PROSITE-ProRule" id="PRU00023"/>
    </source>
</evidence>
<keyword evidence="2 3" id="KW-0040">ANK repeat</keyword>
<dbReference type="EMBL" id="JAQQWL010000008">
    <property type="protein sequence ID" value="KAK8061635.1"/>
    <property type="molecule type" value="Genomic_DNA"/>
</dbReference>
<dbReference type="PANTHER" id="PTHR24198">
    <property type="entry name" value="ANKYRIN REPEAT AND PROTEIN KINASE DOMAIN-CONTAINING PROTEIN"/>
    <property type="match status" value="1"/>
</dbReference>
<dbReference type="RefSeq" id="XP_066714897.1">
    <property type="nucleotide sequence ID" value="XM_066859410.1"/>
</dbReference>
<dbReference type="Pfam" id="PF12796">
    <property type="entry name" value="Ank_2"/>
    <property type="match status" value="2"/>
</dbReference>